<dbReference type="GO" id="GO:0000398">
    <property type="term" value="P:mRNA splicing, via spliceosome"/>
    <property type="evidence" value="ECO:0007669"/>
    <property type="project" value="TreeGrafter"/>
</dbReference>
<organism evidence="8 9">
    <name type="scientific">Dimargaris cristalligena</name>
    <dbReference type="NCBI Taxonomy" id="215637"/>
    <lineage>
        <taxon>Eukaryota</taxon>
        <taxon>Fungi</taxon>
        <taxon>Fungi incertae sedis</taxon>
        <taxon>Zoopagomycota</taxon>
        <taxon>Kickxellomycotina</taxon>
        <taxon>Dimargaritomycetes</taxon>
        <taxon>Dimargaritales</taxon>
        <taxon>Dimargaritaceae</taxon>
        <taxon>Dimargaris</taxon>
    </lineage>
</organism>
<feature type="compositionally biased region" description="Low complexity" evidence="6">
    <location>
        <begin position="34"/>
        <end position="43"/>
    </location>
</feature>
<dbReference type="InterPro" id="IPR050781">
    <property type="entry name" value="CWC22_splicing_factor"/>
</dbReference>
<evidence type="ECO:0000256" key="6">
    <source>
        <dbReference type="SAM" id="MobiDB-lite"/>
    </source>
</evidence>
<dbReference type="AlphaFoldDB" id="A0A4Q0A365"/>
<dbReference type="FunFam" id="1.25.40.180:FF:000004">
    <property type="entry name" value="pre-mRNA-splicing factor CWC22 homolog"/>
    <property type="match status" value="1"/>
</dbReference>
<dbReference type="Pfam" id="PF02854">
    <property type="entry name" value="MIF4G"/>
    <property type="match status" value="1"/>
</dbReference>
<keyword evidence="5" id="KW-0539">Nucleus</keyword>
<feature type="compositionally biased region" description="Low complexity" evidence="6">
    <location>
        <begin position="703"/>
        <end position="713"/>
    </location>
</feature>
<dbReference type="Proteomes" id="UP000268162">
    <property type="component" value="Unassembled WGS sequence"/>
</dbReference>
<dbReference type="Pfam" id="PF02847">
    <property type="entry name" value="MA3"/>
    <property type="match status" value="1"/>
</dbReference>
<name>A0A4Q0A365_9FUNG</name>
<evidence type="ECO:0000256" key="5">
    <source>
        <dbReference type="ARBA" id="ARBA00023242"/>
    </source>
</evidence>
<dbReference type="SUPFAM" id="SSF48371">
    <property type="entry name" value="ARM repeat"/>
    <property type="match status" value="1"/>
</dbReference>
<comment type="subcellular location">
    <subcellularLocation>
        <location evidence="1">Nucleus</location>
    </subcellularLocation>
</comment>
<feature type="region of interest" description="Disordered" evidence="6">
    <location>
        <begin position="1"/>
        <end position="152"/>
    </location>
</feature>
<dbReference type="SMART" id="SM00543">
    <property type="entry name" value="MIF4G"/>
    <property type="match status" value="1"/>
</dbReference>
<dbReference type="PANTHER" id="PTHR18034:SF3">
    <property type="entry name" value="PRE-MRNA-SPLICING FACTOR CWC22 HOMOLOG"/>
    <property type="match status" value="1"/>
</dbReference>
<feature type="region of interest" description="Disordered" evidence="6">
    <location>
        <begin position="666"/>
        <end position="757"/>
    </location>
</feature>
<feature type="compositionally biased region" description="Basic and acidic residues" evidence="6">
    <location>
        <begin position="44"/>
        <end position="53"/>
    </location>
</feature>
<dbReference type="GO" id="GO:0071013">
    <property type="term" value="C:catalytic step 2 spliceosome"/>
    <property type="evidence" value="ECO:0007669"/>
    <property type="project" value="TreeGrafter"/>
</dbReference>
<dbReference type="STRING" id="215637.A0A4Q0A365"/>
<evidence type="ECO:0000256" key="2">
    <source>
        <dbReference type="ARBA" id="ARBA00006856"/>
    </source>
</evidence>
<dbReference type="EMBL" id="ML002214">
    <property type="protein sequence ID" value="RKP40308.1"/>
    <property type="molecule type" value="Genomic_DNA"/>
</dbReference>
<evidence type="ECO:0000259" key="7">
    <source>
        <dbReference type="PROSITE" id="PS51366"/>
    </source>
</evidence>
<protein>
    <submittedName>
        <fullName evidence="8">Armadillo-type protein</fullName>
    </submittedName>
</protein>
<reference evidence="9" key="1">
    <citation type="journal article" date="2018" name="Nat. Microbiol.">
        <title>Leveraging single-cell genomics to expand the fungal tree of life.</title>
        <authorList>
            <person name="Ahrendt S.R."/>
            <person name="Quandt C.A."/>
            <person name="Ciobanu D."/>
            <person name="Clum A."/>
            <person name="Salamov A."/>
            <person name="Andreopoulos B."/>
            <person name="Cheng J.F."/>
            <person name="Woyke T."/>
            <person name="Pelin A."/>
            <person name="Henrissat B."/>
            <person name="Reynolds N.K."/>
            <person name="Benny G.L."/>
            <person name="Smith M.E."/>
            <person name="James T.Y."/>
            <person name="Grigoriev I.V."/>
        </authorList>
    </citation>
    <scope>NUCLEOTIDE SEQUENCE [LARGE SCALE GENOMIC DNA]</scope>
    <source>
        <strain evidence="9">RSA 468</strain>
    </source>
</reference>
<accession>A0A4Q0A365</accession>
<sequence length="757" mass="86107">MAKHSASPSRSRTPSRSRSPAPSSHRRRRRRQRSPSVSASRSDSPSRSRSPDRNRRRRYSRSPSRWRSYRRRRSPSDSRSPDRRRRSPSPILDTNPRRRDERERQRQERQRRLRQPSRSLSRSPPPQSHRTAPPSSPPVKPLVTTSGAYIPPARLRQMQAEITDKSSAEYQRLTWDALKKSINGFINKANTANIKEIIPELLRENLVRGRGLFARSLMKAQSLSGSFTPVYAALVAVVNSKLPMVGELLVQRLVIQFRRAFRQNHKANCLTTTQFIAQLTNQRIIHELLAFEILQLLLDNPTDDAVEVAVGFMKECGAHLSDTAPQVINSIFEIFRSILHEADIDERIQYMIEVLFHIRKSRFEKYPAIPAELDIVEEDDQITHQISLEDDSVRDQNELNVFKFDPEYEAHEAKYSQFRSEVLGDADEDDSDGDEGSSGSGSDSDSDNDDGNKITIQDRTGTNIINLRRTIYLTIMSSANFEEGVHKLMQLRIEPGLEIELCNMIIECCAQERTYLKFYGLIGERFCKINRRWAHAFEQCFVETYETIHQYETNRLRNIAQYFSHLFATDALPWPALSIITLSEETTSSSSRIFIKILMLGLAEALGLQRLHDRLKDPATAEAFQGLFPMDNPKHTRFAINYFVSIGLGALTVDLREHLANAPKTLLGHLGDTSSDSDDSSSDDDDSSSGSGSDSDGSRRSSRSASSSRSVSRSPRRKRSSRRSSDSDDSRRSSRSSKSVSRSPRRARPSRYSSDSE</sequence>
<dbReference type="PROSITE" id="PS51366">
    <property type="entry name" value="MI"/>
    <property type="match status" value="1"/>
</dbReference>
<gene>
    <name evidence="8" type="ORF">BJ085DRAFT_18702</name>
</gene>
<dbReference type="InterPro" id="IPR003891">
    <property type="entry name" value="Initiation_fac_eIF4g_MI"/>
</dbReference>
<dbReference type="InterPro" id="IPR016024">
    <property type="entry name" value="ARM-type_fold"/>
</dbReference>
<comment type="similarity">
    <text evidence="2">Belongs to the CWC22 family.</text>
</comment>
<keyword evidence="4" id="KW-0508">mRNA splicing</keyword>
<dbReference type="SMART" id="SM00544">
    <property type="entry name" value="MA3"/>
    <property type="match status" value="1"/>
</dbReference>
<dbReference type="Gene3D" id="1.25.40.180">
    <property type="match status" value="1"/>
</dbReference>
<evidence type="ECO:0000256" key="1">
    <source>
        <dbReference type="ARBA" id="ARBA00004123"/>
    </source>
</evidence>
<evidence type="ECO:0000313" key="8">
    <source>
        <dbReference type="EMBL" id="RKP40308.1"/>
    </source>
</evidence>
<proteinExistence type="inferred from homology"/>
<keyword evidence="9" id="KW-1185">Reference proteome</keyword>
<evidence type="ECO:0000313" key="9">
    <source>
        <dbReference type="Proteomes" id="UP000268162"/>
    </source>
</evidence>
<dbReference type="InterPro" id="IPR003890">
    <property type="entry name" value="MIF4G-like_typ-3"/>
</dbReference>
<dbReference type="PANTHER" id="PTHR18034">
    <property type="entry name" value="CELL CYCLE CONTROL PROTEIN CWF22-RELATED"/>
    <property type="match status" value="1"/>
</dbReference>
<evidence type="ECO:0000256" key="4">
    <source>
        <dbReference type="ARBA" id="ARBA00023187"/>
    </source>
</evidence>
<evidence type="ECO:0000256" key="3">
    <source>
        <dbReference type="ARBA" id="ARBA00022664"/>
    </source>
</evidence>
<feature type="compositionally biased region" description="Basic residues" evidence="6">
    <location>
        <begin position="24"/>
        <end position="33"/>
    </location>
</feature>
<feature type="domain" description="MI" evidence="7">
    <location>
        <begin position="466"/>
        <end position="582"/>
    </location>
</feature>
<feature type="region of interest" description="Disordered" evidence="6">
    <location>
        <begin position="424"/>
        <end position="455"/>
    </location>
</feature>
<feature type="compositionally biased region" description="Low complexity" evidence="6">
    <location>
        <begin position="1"/>
        <end position="23"/>
    </location>
</feature>
<feature type="compositionally biased region" description="Basic and acidic residues" evidence="6">
    <location>
        <begin position="95"/>
        <end position="110"/>
    </location>
</feature>
<keyword evidence="3" id="KW-0507">mRNA processing</keyword>
<dbReference type="GO" id="GO:0003723">
    <property type="term" value="F:RNA binding"/>
    <property type="evidence" value="ECO:0007669"/>
    <property type="project" value="InterPro"/>
</dbReference>
<feature type="compositionally biased region" description="Basic and acidic residues" evidence="6">
    <location>
        <begin position="723"/>
        <end position="732"/>
    </location>
</feature>
<feature type="compositionally biased region" description="Acidic residues" evidence="6">
    <location>
        <begin position="424"/>
        <end position="435"/>
    </location>
</feature>
<feature type="compositionally biased region" description="Acidic residues" evidence="6">
    <location>
        <begin position="675"/>
        <end position="687"/>
    </location>
</feature>